<gene>
    <name evidence="3" type="ORF">NCTC11088_01083</name>
</gene>
<feature type="chain" id="PRO_5016929616" evidence="1">
    <location>
        <begin position="27"/>
        <end position="656"/>
    </location>
</feature>
<dbReference type="InterPro" id="IPR001119">
    <property type="entry name" value="SLH_dom"/>
</dbReference>
<evidence type="ECO:0000313" key="3">
    <source>
        <dbReference type="EMBL" id="SUB75294.1"/>
    </source>
</evidence>
<accession>A0A379DBG4</accession>
<evidence type="ECO:0000259" key="2">
    <source>
        <dbReference type="PROSITE" id="PS51272"/>
    </source>
</evidence>
<feature type="domain" description="SLH" evidence="2">
    <location>
        <begin position="26"/>
        <end position="91"/>
    </location>
</feature>
<feature type="domain" description="SLH" evidence="2">
    <location>
        <begin position="167"/>
        <end position="231"/>
    </location>
</feature>
<dbReference type="EMBL" id="UGTH01000001">
    <property type="protein sequence ID" value="SUB75294.1"/>
    <property type="molecule type" value="Genomic_DNA"/>
</dbReference>
<name>A0A379DBG4_9FIRM</name>
<dbReference type="RefSeq" id="WP_004820192.1">
    <property type="nucleotide sequence ID" value="NZ_UGTH01000001.1"/>
</dbReference>
<sequence>MRINKITKALSIGLCAVVLAPSLVSAKEFKDVAKNGPYSWAYGYIDELSDRGIINGYPSGEFKPDNSVSLEETVELIKGLLSPSSSEISSARAKYKSLLEEAKVPEWARDAFAIAIENNVFSEATVKEAATKGFIGEEKGKIVPDRNTIAVYFARALKLSSTGDESYLRHEDKNSIPSSTRGYLANLVKEGVFSSTGSDGKFEGTRSIRRSEMAKITKLSYDYLKTNKKKAPELTTITGKIVVATNISNVDTVIIEQSNKSTIQLKTNSNTKITSNGTTWKFTDLKPDQEVKVTYQKSGDESTNNVITTLEVTNSAKNLVGYITNRAQDGFTAKYRVDDSKVDTTTATQISTTDTATFTLANKAKVYSLGVETRVSQLQLDDLVEFKTDNSGKVSEVVAYPKNGRVTGEITDVYYGSSTTREYIKIKLQDGKTYTFYGSELNRNNPFYTNTRLFDNLRRGERITLSTNYKIVTNVGNGYVNGQNLTGTIVDVRQDYDGYKIDVRTFNGNIETVYTSRNTDYRENGIGRTQLSPRDLQGREVSVVRERGNYAKLVEILERGSNFRVRAIVDDVRIDPTFNQAGTTYYLTVKDSDNNYIRNNDSFTLQTTYDNGRAINRGDLVEVIGTRLSNGDWSVLEVRDNYGRTIYGNYYSRGLR</sequence>
<evidence type="ECO:0000256" key="1">
    <source>
        <dbReference type="SAM" id="SignalP"/>
    </source>
</evidence>
<feature type="signal peptide" evidence="1">
    <location>
        <begin position="1"/>
        <end position="26"/>
    </location>
</feature>
<dbReference type="PROSITE" id="PS51272">
    <property type="entry name" value="SLH"/>
    <property type="match status" value="2"/>
</dbReference>
<proteinExistence type="predicted"/>
<keyword evidence="1" id="KW-0732">Signal</keyword>
<dbReference type="Proteomes" id="UP000254777">
    <property type="component" value="Unassembled WGS sequence"/>
</dbReference>
<protein>
    <submittedName>
        <fullName evidence="3">S-layer homology domain</fullName>
    </submittedName>
</protein>
<dbReference type="AlphaFoldDB" id="A0A379DBG4"/>
<organism evidence="3 4">
    <name type="scientific">Peptoniphilus indolicus</name>
    <dbReference type="NCBI Taxonomy" id="33030"/>
    <lineage>
        <taxon>Bacteria</taxon>
        <taxon>Bacillati</taxon>
        <taxon>Bacillota</taxon>
        <taxon>Tissierellia</taxon>
        <taxon>Tissierellales</taxon>
        <taxon>Peptoniphilaceae</taxon>
        <taxon>Peptoniphilus</taxon>
    </lineage>
</organism>
<evidence type="ECO:0000313" key="4">
    <source>
        <dbReference type="Proteomes" id="UP000254777"/>
    </source>
</evidence>
<reference evidence="3 4" key="1">
    <citation type="submission" date="2018-06" db="EMBL/GenBank/DDBJ databases">
        <authorList>
            <consortium name="Pathogen Informatics"/>
            <person name="Doyle S."/>
        </authorList>
    </citation>
    <scope>NUCLEOTIDE SEQUENCE [LARGE SCALE GENOMIC DNA]</scope>
    <source>
        <strain evidence="3 4">NCTC11088</strain>
    </source>
</reference>
<dbReference type="Pfam" id="PF00395">
    <property type="entry name" value="SLH"/>
    <property type="match status" value="1"/>
</dbReference>